<feature type="compositionally biased region" description="Polar residues" evidence="1">
    <location>
        <begin position="1"/>
        <end position="19"/>
    </location>
</feature>
<organism evidence="2 3">
    <name type="scientific">Pseudomonas fakonensis</name>
    <dbReference type="NCBI Taxonomy" id="2842355"/>
    <lineage>
        <taxon>Bacteria</taxon>
        <taxon>Pseudomonadati</taxon>
        <taxon>Pseudomonadota</taxon>
        <taxon>Gammaproteobacteria</taxon>
        <taxon>Pseudomonadales</taxon>
        <taxon>Pseudomonadaceae</taxon>
        <taxon>Pseudomonas</taxon>
    </lineage>
</organism>
<feature type="region of interest" description="Disordered" evidence="1">
    <location>
        <begin position="1"/>
        <end position="45"/>
    </location>
</feature>
<evidence type="ECO:0000313" key="3">
    <source>
        <dbReference type="Proteomes" id="UP001046350"/>
    </source>
</evidence>
<protein>
    <submittedName>
        <fullName evidence="2">Uncharacterized protein</fullName>
    </submittedName>
</protein>
<evidence type="ECO:0000256" key="1">
    <source>
        <dbReference type="SAM" id="MobiDB-lite"/>
    </source>
</evidence>
<reference evidence="2" key="1">
    <citation type="journal article" date="2021" name="Microorganisms">
        <title>The Ever-Expanding Pseudomonas Genus: Description of 43 New Species and Partition of the Pseudomonas putida Group.</title>
        <authorList>
            <person name="Girard L."/>
            <person name="Lood C."/>
            <person name="Hofte M."/>
            <person name="Vandamme P."/>
            <person name="Rokni-Zadeh H."/>
            <person name="van Noort V."/>
            <person name="Lavigne R."/>
            <person name="De Mot R."/>
        </authorList>
    </citation>
    <scope>NUCLEOTIDE SEQUENCE</scope>
    <source>
        <strain evidence="2">COW40</strain>
    </source>
</reference>
<keyword evidence="3" id="KW-1185">Reference proteome</keyword>
<proteinExistence type="predicted"/>
<feature type="region of interest" description="Disordered" evidence="1">
    <location>
        <begin position="236"/>
        <end position="260"/>
    </location>
</feature>
<accession>A0ABX8N7T7</accession>
<sequence>MLENIRSNGLTPGVSSPSGVQRVAGSLDTKANEALQGEQEGPELSSLAKQLNAAAGRAAQRDANLTRNELAALARDVLEKLSGGSYLLAKSSHDAYRPATDDPELLLRAQQATDFANGKGSNPFASLSHEQLSLITYDESGDFTVNERRAASAELGARHGKWTQSVVHDIEKERQRTGSIDQGISQILSYYKSLPAIEEAQLPLNYEMNLSLQASGAEADSPAFIASLFAMLAEQWAPGGESGDSQRPQPPDSSPSGELG</sequence>
<name>A0ABX8N7T7_9PSED</name>
<evidence type="ECO:0000313" key="2">
    <source>
        <dbReference type="EMBL" id="QXH52419.1"/>
    </source>
</evidence>
<dbReference type="RefSeq" id="WP_217841869.1">
    <property type="nucleotide sequence ID" value="NZ_CP077076.1"/>
</dbReference>
<gene>
    <name evidence="2" type="ORF">KSS94_04625</name>
</gene>
<dbReference type="EMBL" id="CP077076">
    <property type="protein sequence ID" value="QXH52419.1"/>
    <property type="molecule type" value="Genomic_DNA"/>
</dbReference>
<dbReference type="Proteomes" id="UP001046350">
    <property type="component" value="Chromosome"/>
</dbReference>